<feature type="transmembrane region" description="Helical" evidence="1">
    <location>
        <begin position="56"/>
        <end position="76"/>
    </location>
</feature>
<feature type="transmembrane region" description="Helical" evidence="1">
    <location>
        <begin position="27"/>
        <end position="50"/>
    </location>
</feature>
<dbReference type="Proteomes" id="UP000824988">
    <property type="component" value="Chromosome"/>
</dbReference>
<sequence>MDSTISDLLTRLADIQKYAYDHHITNYWIWAGLVILSLIFVALGAGAALWMSDSKLSGTFAIVNGLIIGLNSGLGFGNSAQFYRQLAADAKVAIYDLESNKTSNQLKNSQEVYRQLQQKLAKDLPVGTGPK</sequence>
<accession>A0A8D4VQM8</accession>
<keyword evidence="1" id="KW-0472">Membrane</keyword>
<evidence type="ECO:0000313" key="2">
    <source>
        <dbReference type="EMBL" id="BBL72728.1"/>
    </source>
</evidence>
<keyword evidence="1" id="KW-1133">Transmembrane helix</keyword>
<keyword evidence="1" id="KW-0812">Transmembrane</keyword>
<keyword evidence="3" id="KW-1185">Reference proteome</keyword>
<dbReference type="KEGG" id="moz:MoryE10_33340"/>
<reference evidence="2" key="1">
    <citation type="submission" date="2019-06" db="EMBL/GenBank/DDBJ databases">
        <title>Complete genome sequence of Methylogaea oryzae strain JCM16910.</title>
        <authorList>
            <person name="Asakawa S."/>
        </authorList>
    </citation>
    <scope>NUCLEOTIDE SEQUENCE</scope>
    <source>
        <strain evidence="2">E10</strain>
    </source>
</reference>
<dbReference type="AlphaFoldDB" id="A0A8D4VQM8"/>
<organism evidence="2 3">
    <name type="scientific">Methylogaea oryzae</name>
    <dbReference type="NCBI Taxonomy" id="1295382"/>
    <lineage>
        <taxon>Bacteria</taxon>
        <taxon>Pseudomonadati</taxon>
        <taxon>Pseudomonadota</taxon>
        <taxon>Gammaproteobacteria</taxon>
        <taxon>Methylococcales</taxon>
        <taxon>Methylococcaceae</taxon>
        <taxon>Methylogaea</taxon>
    </lineage>
</organism>
<gene>
    <name evidence="2" type="ORF">MoryE10_33340</name>
</gene>
<evidence type="ECO:0000256" key="1">
    <source>
        <dbReference type="SAM" id="Phobius"/>
    </source>
</evidence>
<name>A0A8D4VQM8_9GAMM</name>
<proteinExistence type="predicted"/>
<dbReference type="EMBL" id="AP019782">
    <property type="protein sequence ID" value="BBL72728.1"/>
    <property type="molecule type" value="Genomic_DNA"/>
</dbReference>
<dbReference type="RefSeq" id="WP_054774658.1">
    <property type="nucleotide sequence ID" value="NZ_AP019782.1"/>
</dbReference>
<evidence type="ECO:0000313" key="3">
    <source>
        <dbReference type="Proteomes" id="UP000824988"/>
    </source>
</evidence>
<protein>
    <submittedName>
        <fullName evidence="2">Uncharacterized protein</fullName>
    </submittedName>
</protein>